<dbReference type="Proteomes" id="UP000663887">
    <property type="component" value="Unassembled WGS sequence"/>
</dbReference>
<reference evidence="1" key="1">
    <citation type="submission" date="2021-02" db="EMBL/GenBank/DDBJ databases">
        <authorList>
            <person name="Nowell W R."/>
        </authorList>
    </citation>
    <scope>NUCLEOTIDE SEQUENCE</scope>
</reference>
<evidence type="ECO:0000313" key="1">
    <source>
        <dbReference type="EMBL" id="CAF2062077.1"/>
    </source>
</evidence>
<protein>
    <submittedName>
        <fullName evidence="1">Uncharacterized protein</fullName>
    </submittedName>
</protein>
<dbReference type="EMBL" id="CAJNRG010003981">
    <property type="protein sequence ID" value="CAF2062077.1"/>
    <property type="molecule type" value="Genomic_DNA"/>
</dbReference>
<evidence type="ECO:0000313" key="2">
    <source>
        <dbReference type="Proteomes" id="UP000663887"/>
    </source>
</evidence>
<comment type="caution">
    <text evidence="1">The sequence shown here is derived from an EMBL/GenBank/DDBJ whole genome shotgun (WGS) entry which is preliminary data.</text>
</comment>
<proteinExistence type="predicted"/>
<name>A0A816QHY2_9BILA</name>
<organism evidence="1 2">
    <name type="scientific">Rotaria magnacalcarata</name>
    <dbReference type="NCBI Taxonomy" id="392030"/>
    <lineage>
        <taxon>Eukaryota</taxon>
        <taxon>Metazoa</taxon>
        <taxon>Spiralia</taxon>
        <taxon>Gnathifera</taxon>
        <taxon>Rotifera</taxon>
        <taxon>Eurotatoria</taxon>
        <taxon>Bdelloidea</taxon>
        <taxon>Philodinida</taxon>
        <taxon>Philodinidae</taxon>
        <taxon>Rotaria</taxon>
    </lineage>
</organism>
<sequence length="128" mass="14811">MNKIDPTTKIKTKINKTVTKMLNRNKYYSVSIDLPQIRDQPTPKLHKIDTPMRIVTCSRDKITSPISQFILKIIKELRKTLKDAVCNTLHFVKSITDVKLNIDEHLASLNIHKIYIQAYQLAKSSILH</sequence>
<dbReference type="AlphaFoldDB" id="A0A816QHY2"/>
<gene>
    <name evidence="1" type="ORF">XDN619_LOCUS10748</name>
</gene>
<accession>A0A816QHY2</accession>